<dbReference type="PANTHER" id="PTHR33473">
    <property type="entry name" value="ATP-DEPENDENT CLP PROTEASE ADAPTER PROTEIN CLPS1, CHLOROPLASTIC"/>
    <property type="match status" value="1"/>
</dbReference>
<feature type="domain" description="Adaptor protein ClpS core" evidence="2">
    <location>
        <begin position="19"/>
        <end position="96"/>
    </location>
</feature>
<dbReference type="GeneID" id="32536365"/>
<name>A0A1X0TAM9_9NEIS</name>
<dbReference type="AlphaFoldDB" id="A0A1X0TAM9"/>
<sequence length="101" mass="11232">MSNSKIQIVSQSQKSMIMPPKRYKVVLLNDDYTTMDFVIAILMDVFHLPHTQAIAIMLMVHESGSGICGVFQKDIAETKCNQVLSRSEAAGFPLQCLVEEA</sequence>
<proteinExistence type="inferred from homology"/>
<gene>
    <name evidence="1 3" type="primary">clpS</name>
    <name evidence="3" type="ORF">RAM05_05925</name>
</gene>
<dbReference type="GO" id="GO:0008233">
    <property type="term" value="F:peptidase activity"/>
    <property type="evidence" value="ECO:0007669"/>
    <property type="project" value="UniProtKB-KW"/>
</dbReference>
<evidence type="ECO:0000313" key="4">
    <source>
        <dbReference type="Proteomes" id="UP001229773"/>
    </source>
</evidence>
<protein>
    <recommendedName>
        <fullName evidence="1">ATP-dependent Clp protease adapter protein ClpS</fullName>
    </recommendedName>
</protein>
<dbReference type="GO" id="GO:0006508">
    <property type="term" value="P:proteolysis"/>
    <property type="evidence" value="ECO:0007669"/>
    <property type="project" value="UniProtKB-UniRule"/>
</dbReference>
<comment type="function">
    <text evidence="1">Involved in the modulation of the specificity of the ClpAP-mediated ATP-dependent protein degradation.</text>
</comment>
<dbReference type="EMBL" id="CP132375">
    <property type="protein sequence ID" value="WLS97416.1"/>
    <property type="molecule type" value="Genomic_DNA"/>
</dbReference>
<accession>A0A1X0TAM9</accession>
<dbReference type="Gene3D" id="3.30.1390.10">
    <property type="match status" value="1"/>
</dbReference>
<reference evidence="3 4" key="1">
    <citation type="submission" date="2023-08" db="EMBL/GenBank/DDBJ databases">
        <title>Complete genome sequences of 12 bacterial strains from the honey bee gut, resolved with long-read nanopore sequencing.</title>
        <authorList>
            <person name="Kwong W.K."/>
            <person name="Acheampong S."/>
            <person name="Polat M.F."/>
        </authorList>
    </citation>
    <scope>NUCLEOTIDE SEQUENCE [LARGE SCALE GENOMIC DNA]</scope>
    <source>
        <strain evidence="4">wkB9</strain>
    </source>
</reference>
<dbReference type="SUPFAM" id="SSF54736">
    <property type="entry name" value="ClpS-like"/>
    <property type="match status" value="1"/>
</dbReference>
<dbReference type="Proteomes" id="UP001229773">
    <property type="component" value="Chromosome"/>
</dbReference>
<dbReference type="HAMAP" id="MF_00302">
    <property type="entry name" value="ClpS"/>
    <property type="match status" value="1"/>
</dbReference>
<dbReference type="PANTHER" id="PTHR33473:SF19">
    <property type="entry name" value="ATP-DEPENDENT CLP PROTEASE ADAPTER PROTEIN CLPS"/>
    <property type="match status" value="1"/>
</dbReference>
<dbReference type="RefSeq" id="WP_025330480.1">
    <property type="nucleotide sequence ID" value="NZ_CP132374.1"/>
</dbReference>
<comment type="subunit">
    <text evidence="1">Binds to the N-terminal domain of the chaperone ClpA.</text>
</comment>
<comment type="similarity">
    <text evidence="1">Belongs to the ClpS family.</text>
</comment>
<organism evidence="3 4">
    <name type="scientific">Snodgrassella alvi</name>
    <dbReference type="NCBI Taxonomy" id="1196083"/>
    <lineage>
        <taxon>Bacteria</taxon>
        <taxon>Pseudomonadati</taxon>
        <taxon>Pseudomonadota</taxon>
        <taxon>Betaproteobacteria</taxon>
        <taxon>Neisseriales</taxon>
        <taxon>Neisseriaceae</taxon>
        <taxon>Snodgrassella</taxon>
    </lineage>
</organism>
<dbReference type="InterPro" id="IPR014719">
    <property type="entry name" value="Ribosomal_bL12_C/ClpS-like"/>
</dbReference>
<dbReference type="GO" id="GO:0030163">
    <property type="term" value="P:protein catabolic process"/>
    <property type="evidence" value="ECO:0007669"/>
    <property type="project" value="InterPro"/>
</dbReference>
<dbReference type="Pfam" id="PF02617">
    <property type="entry name" value="ClpS"/>
    <property type="match status" value="1"/>
</dbReference>
<dbReference type="NCBIfam" id="NF000672">
    <property type="entry name" value="PRK00033.1-5"/>
    <property type="match status" value="1"/>
</dbReference>
<keyword evidence="3" id="KW-0378">Hydrolase</keyword>
<dbReference type="InterPro" id="IPR022935">
    <property type="entry name" value="ClpS"/>
</dbReference>
<evidence type="ECO:0000313" key="3">
    <source>
        <dbReference type="EMBL" id="WLS97416.1"/>
    </source>
</evidence>
<dbReference type="FunFam" id="3.30.1390.10:FF:000002">
    <property type="entry name" value="ATP-dependent Clp protease adapter protein ClpS"/>
    <property type="match status" value="1"/>
</dbReference>
<dbReference type="InterPro" id="IPR003769">
    <property type="entry name" value="ClpS_core"/>
</dbReference>
<keyword evidence="3" id="KW-0645">Protease</keyword>
<evidence type="ECO:0000259" key="2">
    <source>
        <dbReference type="Pfam" id="PF02617"/>
    </source>
</evidence>
<evidence type="ECO:0000256" key="1">
    <source>
        <dbReference type="HAMAP-Rule" id="MF_00302"/>
    </source>
</evidence>